<proteinExistence type="predicted"/>
<dbReference type="InterPro" id="IPR052567">
    <property type="entry name" value="OP_Dioxygenase"/>
</dbReference>
<dbReference type="AlphaFoldDB" id="A0A6J5ZZA5"/>
<dbReference type="PANTHER" id="PTHR40202:SF1">
    <property type="entry name" value="HD DOMAIN-CONTAINING PROTEIN"/>
    <property type="match status" value="1"/>
</dbReference>
<dbReference type="Pfam" id="PF01966">
    <property type="entry name" value="HD"/>
    <property type="match status" value="1"/>
</dbReference>
<name>A0A6J5ZZA5_9ZZZZ</name>
<dbReference type="InterPro" id="IPR006674">
    <property type="entry name" value="HD_domain"/>
</dbReference>
<gene>
    <name evidence="2" type="ORF">UFOPK3522_01494</name>
</gene>
<dbReference type="EMBL" id="CAESAO010000172">
    <property type="protein sequence ID" value="CAB4346848.1"/>
    <property type="molecule type" value="Genomic_DNA"/>
</dbReference>
<feature type="domain" description="HD" evidence="1">
    <location>
        <begin position="53"/>
        <end position="116"/>
    </location>
</feature>
<accession>A0A6J5ZZA5</accession>
<dbReference type="Gene3D" id="1.10.3210.10">
    <property type="entry name" value="Hypothetical protein af1432"/>
    <property type="match status" value="1"/>
</dbReference>
<sequence length="186" mass="21038">MDQVSFSAMEDGTKADFDLLDRAEAQFVRELPARLLSSLEGLKSSFAGYQVSRYEHSLQSATRAQQDGRSDEYVAAALLHDIGDELAPYTHGEMVAAIMRPYIAPEICWIVEHHGLFQQFHYGEVTGDDPNARDLYRDHPSFEVCAEFCALYDQNCFDPNFKSAPIEDFVPIVERVFSDPCYLPTN</sequence>
<evidence type="ECO:0000259" key="1">
    <source>
        <dbReference type="Pfam" id="PF01966"/>
    </source>
</evidence>
<dbReference type="SUPFAM" id="SSF109604">
    <property type="entry name" value="HD-domain/PDEase-like"/>
    <property type="match status" value="1"/>
</dbReference>
<evidence type="ECO:0000313" key="2">
    <source>
        <dbReference type="EMBL" id="CAB4346848.1"/>
    </source>
</evidence>
<organism evidence="2">
    <name type="scientific">freshwater metagenome</name>
    <dbReference type="NCBI Taxonomy" id="449393"/>
    <lineage>
        <taxon>unclassified sequences</taxon>
        <taxon>metagenomes</taxon>
        <taxon>ecological metagenomes</taxon>
    </lineage>
</organism>
<dbReference type="PANTHER" id="PTHR40202">
    <property type="match status" value="1"/>
</dbReference>
<reference evidence="2" key="1">
    <citation type="submission" date="2020-05" db="EMBL/GenBank/DDBJ databases">
        <authorList>
            <person name="Chiriac C."/>
            <person name="Salcher M."/>
            <person name="Ghai R."/>
            <person name="Kavagutti S V."/>
        </authorList>
    </citation>
    <scope>NUCLEOTIDE SEQUENCE</scope>
</reference>
<protein>
    <submittedName>
        <fullName evidence="2">Unannotated protein</fullName>
    </submittedName>
</protein>